<sequence length="326" mass="36332">MKDFAIWEFIREQLEKGKPVALLAVLHSEGSSPGRQGFKMALAGSGEMCGSIGGGIMEHKLVELARKLLTENKPFTPIFKKQIHSKEAPQNQSGMICSGEQTVAIYYLQQQDLAAIACMLQVFSTNETEGQREVGRLNLNEKGLSFQPETDQTSRFTFSAENNTIWQFSERIPARETVYIIGGGHVALALSKVLALLNFELHLFDDRPGLNTFEANDYVHSKTVAPYSEISDYIPEGEQTYVVIMTFGYRPDKEALKQVLGKEFKYLGLMGSQSKIDQLFAELKEEGFSETDLKKVHAPIGIQIKSKTPEEIAISVAAQLVQVKNF</sequence>
<evidence type="ECO:0000259" key="2">
    <source>
        <dbReference type="Pfam" id="PF13478"/>
    </source>
</evidence>
<proteinExistence type="predicted"/>
<gene>
    <name evidence="3" type="ORF">F0P94_04735</name>
</gene>
<dbReference type="InterPro" id="IPR052698">
    <property type="entry name" value="MoCofactor_Util/Proc"/>
</dbReference>
<evidence type="ECO:0000313" key="4">
    <source>
        <dbReference type="Proteomes" id="UP000326570"/>
    </source>
</evidence>
<dbReference type="EMBL" id="VTWT01000002">
    <property type="protein sequence ID" value="KAA9340737.1"/>
    <property type="molecule type" value="Genomic_DNA"/>
</dbReference>
<dbReference type="PANTHER" id="PTHR30388">
    <property type="entry name" value="ALDEHYDE OXIDOREDUCTASE MOLYBDENUM COFACTOR ASSEMBLY PROTEIN"/>
    <property type="match status" value="1"/>
</dbReference>
<evidence type="ECO:0000259" key="1">
    <source>
        <dbReference type="Pfam" id="PF02625"/>
    </source>
</evidence>
<dbReference type="InterPro" id="IPR003777">
    <property type="entry name" value="XdhC_CoxI"/>
</dbReference>
<feature type="domain" description="XdhC Rossmann" evidence="2">
    <location>
        <begin position="178"/>
        <end position="320"/>
    </location>
</feature>
<dbReference type="AlphaFoldDB" id="A0A5N1J6C1"/>
<dbReference type="Pfam" id="PF13478">
    <property type="entry name" value="XdhC_C"/>
    <property type="match status" value="1"/>
</dbReference>
<reference evidence="3 4" key="1">
    <citation type="submission" date="2019-09" db="EMBL/GenBank/DDBJ databases">
        <title>Genome sequence of Adhaeribacter sp. M2.</title>
        <authorList>
            <person name="Srinivasan S."/>
        </authorList>
    </citation>
    <scope>NUCLEOTIDE SEQUENCE [LARGE SCALE GENOMIC DNA]</scope>
    <source>
        <strain evidence="3 4">M2</strain>
    </source>
</reference>
<dbReference type="Pfam" id="PF02625">
    <property type="entry name" value="XdhC_CoxI"/>
    <property type="match status" value="1"/>
</dbReference>
<comment type="caution">
    <text evidence="3">The sequence shown here is derived from an EMBL/GenBank/DDBJ whole genome shotgun (WGS) entry which is preliminary data.</text>
</comment>
<evidence type="ECO:0000313" key="3">
    <source>
        <dbReference type="EMBL" id="KAA9340737.1"/>
    </source>
</evidence>
<organism evidence="3 4">
    <name type="scientific">Adhaeribacter soli</name>
    <dbReference type="NCBI Taxonomy" id="2607655"/>
    <lineage>
        <taxon>Bacteria</taxon>
        <taxon>Pseudomonadati</taxon>
        <taxon>Bacteroidota</taxon>
        <taxon>Cytophagia</taxon>
        <taxon>Cytophagales</taxon>
        <taxon>Hymenobacteraceae</taxon>
        <taxon>Adhaeribacter</taxon>
    </lineage>
</organism>
<accession>A0A5N1J6C1</accession>
<dbReference type="RefSeq" id="WP_150902664.1">
    <property type="nucleotide sequence ID" value="NZ_VTWT01000002.1"/>
</dbReference>
<dbReference type="Proteomes" id="UP000326570">
    <property type="component" value="Unassembled WGS sequence"/>
</dbReference>
<protein>
    <submittedName>
        <fullName evidence="3">XdhC family protein</fullName>
    </submittedName>
</protein>
<keyword evidence="4" id="KW-1185">Reference proteome</keyword>
<name>A0A5N1J6C1_9BACT</name>
<feature type="domain" description="XdhC- CoxI" evidence="1">
    <location>
        <begin position="14"/>
        <end position="74"/>
    </location>
</feature>
<dbReference type="Gene3D" id="3.40.50.720">
    <property type="entry name" value="NAD(P)-binding Rossmann-like Domain"/>
    <property type="match status" value="1"/>
</dbReference>
<dbReference type="PANTHER" id="PTHR30388:SF6">
    <property type="entry name" value="XANTHINE DEHYDROGENASE SUBUNIT A-RELATED"/>
    <property type="match status" value="1"/>
</dbReference>
<dbReference type="InterPro" id="IPR027051">
    <property type="entry name" value="XdhC_Rossmann_dom"/>
</dbReference>